<comment type="caution">
    <text evidence="1">The sequence shown here is derived from an EMBL/GenBank/DDBJ whole genome shotgun (WGS) entry which is preliminary data.</text>
</comment>
<sequence>MKSKDKFRVNWIDGMKINKNHFIDFEEFVLDAIKHSEQKQISPINYGLLPDFSEQGSSIDLVVSIDGQSTITIILNKCKAITLGGFQIDISERTKPLLEDAGYILKRQYNIGNEDDEIYLVLAVNPFVRVPVGNADPDEDPPRHPYVLPEYKLDVLNKSEVTSNNEIGLYHITIGKLIRKDGVVSLVENFIPPCKSIQSHSDLKFTYSEIVTFFNLMESYAMHIIQKIHQKKQDNDLAHMVLYISQRVLEYLNRTISEFRLKDKFEPPIVMLNKLSGLARAIKSSMDVYVGTGKEELLNYLTNWCDLNQGAFENVLVEMLEIKYEHTDINASLMIVSDFSKLMLSLFKKLSELDYIGKKSDTGIFVKEEVVDNVEVKSRRSFLLD</sequence>
<keyword evidence="2" id="KW-1185">Reference proteome</keyword>
<dbReference type="Proteomes" id="UP001597476">
    <property type="component" value="Unassembled WGS sequence"/>
</dbReference>
<dbReference type="RefSeq" id="WP_380291087.1">
    <property type="nucleotide sequence ID" value="NZ_JBHULY010000016.1"/>
</dbReference>
<evidence type="ECO:0008006" key="3">
    <source>
        <dbReference type="Google" id="ProtNLM"/>
    </source>
</evidence>
<accession>A0ABW5TAL5</accession>
<name>A0ABW5TAL5_9FLAO</name>
<proteinExistence type="predicted"/>
<evidence type="ECO:0000313" key="2">
    <source>
        <dbReference type="Proteomes" id="UP001597476"/>
    </source>
</evidence>
<organism evidence="1 2">
    <name type="scientific">Hyunsoonleella rubra</name>
    <dbReference type="NCBI Taxonomy" id="1737062"/>
    <lineage>
        <taxon>Bacteria</taxon>
        <taxon>Pseudomonadati</taxon>
        <taxon>Bacteroidota</taxon>
        <taxon>Flavobacteriia</taxon>
        <taxon>Flavobacteriales</taxon>
        <taxon>Flavobacteriaceae</taxon>
    </lineage>
</organism>
<gene>
    <name evidence="1" type="ORF">ACFSR8_08705</name>
</gene>
<reference evidence="2" key="1">
    <citation type="journal article" date="2019" name="Int. J. Syst. Evol. Microbiol.">
        <title>The Global Catalogue of Microorganisms (GCM) 10K type strain sequencing project: providing services to taxonomists for standard genome sequencing and annotation.</title>
        <authorList>
            <consortium name="The Broad Institute Genomics Platform"/>
            <consortium name="The Broad Institute Genome Sequencing Center for Infectious Disease"/>
            <person name="Wu L."/>
            <person name="Ma J."/>
        </authorList>
    </citation>
    <scope>NUCLEOTIDE SEQUENCE [LARGE SCALE GENOMIC DNA]</scope>
    <source>
        <strain evidence="2">KCTC 42398</strain>
    </source>
</reference>
<protein>
    <recommendedName>
        <fullName evidence="3">Type VI secretion system baseplate subunit TssK</fullName>
    </recommendedName>
</protein>
<evidence type="ECO:0000313" key="1">
    <source>
        <dbReference type="EMBL" id="MFD2726292.1"/>
    </source>
</evidence>
<dbReference type="EMBL" id="JBHULY010000016">
    <property type="protein sequence ID" value="MFD2726292.1"/>
    <property type="molecule type" value="Genomic_DNA"/>
</dbReference>